<dbReference type="AlphaFoldDB" id="D7L8L0"/>
<dbReference type="Gramene" id="scaffold_303282.1">
    <property type="protein sequence ID" value="scaffold_303282.1"/>
    <property type="gene ID" value="scaffold_303282.1"/>
</dbReference>
<dbReference type="HOGENOM" id="CLU_2457847_0_0_1"/>
<sequence>MKQREKRRISENRVGETKRNRELAKQRGNREELAKQRGTVKDSGRGVRDSGRGDEIPAEATRSSVEDERKRDFWVRQRRLGLVSQIFYFLF</sequence>
<gene>
    <name evidence="2" type="ORF">ARALYDRAFT_899312</name>
</gene>
<proteinExistence type="predicted"/>
<keyword evidence="3" id="KW-1185">Reference proteome</keyword>
<protein>
    <submittedName>
        <fullName evidence="2">Predicted protein</fullName>
    </submittedName>
</protein>
<reference evidence="3" key="1">
    <citation type="journal article" date="2011" name="Nat. Genet.">
        <title>The Arabidopsis lyrata genome sequence and the basis of rapid genome size change.</title>
        <authorList>
            <person name="Hu T.T."/>
            <person name="Pattyn P."/>
            <person name="Bakker E.G."/>
            <person name="Cao J."/>
            <person name="Cheng J.-F."/>
            <person name="Clark R.M."/>
            <person name="Fahlgren N."/>
            <person name="Fawcett J.A."/>
            <person name="Grimwood J."/>
            <person name="Gundlach H."/>
            <person name="Haberer G."/>
            <person name="Hollister J.D."/>
            <person name="Ossowski S."/>
            <person name="Ottilar R.P."/>
            <person name="Salamov A.A."/>
            <person name="Schneeberger K."/>
            <person name="Spannagl M."/>
            <person name="Wang X."/>
            <person name="Yang L."/>
            <person name="Nasrallah M.E."/>
            <person name="Bergelson J."/>
            <person name="Carrington J.C."/>
            <person name="Gaut B.S."/>
            <person name="Schmutz J."/>
            <person name="Mayer K.F.X."/>
            <person name="Van de Peer Y."/>
            <person name="Grigoriev I.V."/>
            <person name="Nordborg M."/>
            <person name="Weigel D."/>
            <person name="Guo Y.-L."/>
        </authorList>
    </citation>
    <scope>NUCLEOTIDE SEQUENCE [LARGE SCALE GENOMIC DNA]</scope>
    <source>
        <strain evidence="3">cv. MN47</strain>
    </source>
</reference>
<feature type="region of interest" description="Disordered" evidence="1">
    <location>
        <begin position="1"/>
        <end position="68"/>
    </location>
</feature>
<feature type="compositionally biased region" description="Basic and acidic residues" evidence="1">
    <location>
        <begin position="8"/>
        <end position="55"/>
    </location>
</feature>
<name>D7L8L0_ARALL</name>
<dbReference type="Proteomes" id="UP000008694">
    <property type="component" value="Unassembled WGS sequence"/>
</dbReference>
<evidence type="ECO:0000313" key="2">
    <source>
        <dbReference type="EMBL" id="EFH62042.1"/>
    </source>
</evidence>
<evidence type="ECO:0000313" key="3">
    <source>
        <dbReference type="Proteomes" id="UP000008694"/>
    </source>
</evidence>
<accession>D7L8L0</accession>
<dbReference type="EMBL" id="GL348715">
    <property type="protein sequence ID" value="EFH62042.1"/>
    <property type="molecule type" value="Genomic_DNA"/>
</dbReference>
<evidence type="ECO:0000256" key="1">
    <source>
        <dbReference type="SAM" id="MobiDB-lite"/>
    </source>
</evidence>
<organism evidence="3">
    <name type="scientific">Arabidopsis lyrata subsp. lyrata</name>
    <name type="common">Lyre-leaved rock-cress</name>
    <dbReference type="NCBI Taxonomy" id="81972"/>
    <lineage>
        <taxon>Eukaryota</taxon>
        <taxon>Viridiplantae</taxon>
        <taxon>Streptophyta</taxon>
        <taxon>Embryophyta</taxon>
        <taxon>Tracheophyta</taxon>
        <taxon>Spermatophyta</taxon>
        <taxon>Magnoliopsida</taxon>
        <taxon>eudicotyledons</taxon>
        <taxon>Gunneridae</taxon>
        <taxon>Pentapetalae</taxon>
        <taxon>rosids</taxon>
        <taxon>malvids</taxon>
        <taxon>Brassicales</taxon>
        <taxon>Brassicaceae</taxon>
        <taxon>Camelineae</taxon>
        <taxon>Arabidopsis</taxon>
    </lineage>
</organism>